<organism evidence="2 3">
    <name type="scientific">Pseudaquabacterium inlustre</name>
    <dbReference type="NCBI Taxonomy" id="2984192"/>
    <lineage>
        <taxon>Bacteria</taxon>
        <taxon>Pseudomonadati</taxon>
        <taxon>Pseudomonadota</taxon>
        <taxon>Betaproteobacteria</taxon>
        <taxon>Burkholderiales</taxon>
        <taxon>Sphaerotilaceae</taxon>
        <taxon>Pseudaquabacterium</taxon>
    </lineage>
</organism>
<dbReference type="EMBL" id="JBBUTH010000003">
    <property type="protein sequence ID" value="MEK8049913.1"/>
    <property type="molecule type" value="Genomic_DNA"/>
</dbReference>
<gene>
    <name evidence="2" type="ORF">AACH10_06665</name>
</gene>
<dbReference type="RefSeq" id="WP_341409583.1">
    <property type="nucleotide sequence ID" value="NZ_JBBUTH010000003.1"/>
</dbReference>
<feature type="transmembrane region" description="Helical" evidence="1">
    <location>
        <begin position="44"/>
        <end position="65"/>
    </location>
</feature>
<protein>
    <recommendedName>
        <fullName evidence="4">Toxin CptA</fullName>
    </recommendedName>
</protein>
<feature type="transmembrane region" description="Helical" evidence="1">
    <location>
        <begin position="20"/>
        <end position="38"/>
    </location>
</feature>
<evidence type="ECO:0000313" key="2">
    <source>
        <dbReference type="EMBL" id="MEK8049913.1"/>
    </source>
</evidence>
<keyword evidence="1" id="KW-0812">Transmembrane</keyword>
<dbReference type="Proteomes" id="UP001365405">
    <property type="component" value="Unassembled WGS sequence"/>
</dbReference>
<sequence>MRAAPAIDAALSAARVARAWVALLHLAGALVLVAWAEGWGWLPVAWPVAIAVVGLPAWALGVWQARQWLPRAPQRLRWDGQAWSLLSPGRSVTLSAVAVQIDLGSALLLRLQPASPGQAACWAWATPRAAAGDWHGLRVALRHHAGAAVAHPADGRPEAGAAR</sequence>
<keyword evidence="1" id="KW-1133">Transmembrane helix</keyword>
<evidence type="ECO:0000256" key="1">
    <source>
        <dbReference type="SAM" id="Phobius"/>
    </source>
</evidence>
<evidence type="ECO:0008006" key="4">
    <source>
        <dbReference type="Google" id="ProtNLM"/>
    </source>
</evidence>
<accession>A0ABU9CDF9</accession>
<reference evidence="2 3" key="1">
    <citation type="submission" date="2024-04" db="EMBL/GenBank/DDBJ databases">
        <title>Novel species of the genus Ideonella isolated from streams.</title>
        <authorList>
            <person name="Lu H."/>
        </authorList>
    </citation>
    <scope>NUCLEOTIDE SEQUENCE [LARGE SCALE GENOMIC DNA]</scope>
    <source>
        <strain evidence="2 3">DXS22W</strain>
    </source>
</reference>
<keyword evidence="3" id="KW-1185">Reference proteome</keyword>
<evidence type="ECO:0000313" key="3">
    <source>
        <dbReference type="Proteomes" id="UP001365405"/>
    </source>
</evidence>
<proteinExistence type="predicted"/>
<comment type="caution">
    <text evidence="2">The sequence shown here is derived from an EMBL/GenBank/DDBJ whole genome shotgun (WGS) entry which is preliminary data.</text>
</comment>
<name>A0ABU9CDF9_9BURK</name>
<keyword evidence="1" id="KW-0472">Membrane</keyword>